<proteinExistence type="predicted"/>
<gene>
    <name evidence="1" type="ORF">Aco03nite_102520</name>
</gene>
<sequence>MDAVALARTHPVVALNMFDHLLRRPALPGGFAAMLDQAVLAVCTRWTGPGVAPLQPPPLIPGGAWLKVTDRPHPDCLAWLIRTVAGRSAGLSGGQDREP</sequence>
<organism evidence="1 2">
    <name type="scientific">Actinoplanes couchii</name>
    <dbReference type="NCBI Taxonomy" id="403638"/>
    <lineage>
        <taxon>Bacteria</taxon>
        <taxon>Bacillati</taxon>
        <taxon>Actinomycetota</taxon>
        <taxon>Actinomycetes</taxon>
        <taxon>Micromonosporales</taxon>
        <taxon>Micromonosporaceae</taxon>
        <taxon>Actinoplanes</taxon>
    </lineage>
</organism>
<comment type="caution">
    <text evidence="1">The sequence shown here is derived from an EMBL/GenBank/DDBJ whole genome shotgun (WGS) entry which is preliminary data.</text>
</comment>
<evidence type="ECO:0000313" key="2">
    <source>
        <dbReference type="Proteomes" id="UP000612282"/>
    </source>
</evidence>
<protein>
    <submittedName>
        <fullName evidence="1">Uncharacterized protein</fullName>
    </submittedName>
</protein>
<keyword evidence="2" id="KW-1185">Reference proteome</keyword>
<accession>A0ABQ3XTQ9</accession>
<reference evidence="1 2" key="1">
    <citation type="submission" date="2021-01" db="EMBL/GenBank/DDBJ databases">
        <title>Whole genome shotgun sequence of Actinoplanes couchii NBRC 106145.</title>
        <authorList>
            <person name="Komaki H."/>
            <person name="Tamura T."/>
        </authorList>
    </citation>
    <scope>NUCLEOTIDE SEQUENCE [LARGE SCALE GENOMIC DNA]</scope>
    <source>
        <strain evidence="1 2">NBRC 106145</strain>
    </source>
</reference>
<dbReference type="Proteomes" id="UP000612282">
    <property type="component" value="Unassembled WGS sequence"/>
</dbReference>
<dbReference type="EMBL" id="BOMG01000141">
    <property type="protein sequence ID" value="GID61848.1"/>
    <property type="molecule type" value="Genomic_DNA"/>
</dbReference>
<evidence type="ECO:0000313" key="1">
    <source>
        <dbReference type="EMBL" id="GID61848.1"/>
    </source>
</evidence>
<name>A0ABQ3XTQ9_9ACTN</name>